<keyword evidence="6" id="KW-0539">Nucleus</keyword>
<proteinExistence type="inferred from homology"/>
<dbReference type="SUPFAM" id="SSF52540">
    <property type="entry name" value="P-loop containing nucleoside triphosphate hydrolases"/>
    <property type="match status" value="1"/>
</dbReference>
<evidence type="ECO:0000259" key="7">
    <source>
        <dbReference type="SMART" id="SM00382"/>
    </source>
</evidence>
<dbReference type="InterPro" id="IPR003959">
    <property type="entry name" value="ATPase_AAA_core"/>
</dbReference>
<feature type="domain" description="AAA+ ATPase" evidence="7">
    <location>
        <begin position="32"/>
        <end position="165"/>
    </location>
</feature>
<dbReference type="CDD" id="cd18140">
    <property type="entry name" value="HLD_clamp_RFC"/>
    <property type="match status" value="1"/>
</dbReference>
<dbReference type="GO" id="GO:0006261">
    <property type="term" value="P:DNA-templated DNA replication"/>
    <property type="evidence" value="ECO:0007669"/>
    <property type="project" value="TreeGrafter"/>
</dbReference>
<dbReference type="WBParaSite" id="SBAD_0000118301-mRNA-1">
    <property type="protein sequence ID" value="SBAD_0000118301-mRNA-1"/>
    <property type="gene ID" value="SBAD_0000118301"/>
</dbReference>
<dbReference type="OrthoDB" id="10249205at2759"/>
<dbReference type="FunFam" id="3.40.50.300:FF:000952">
    <property type="entry name" value="Replication factor C subunit 2"/>
    <property type="match status" value="1"/>
</dbReference>
<reference evidence="10" key="1">
    <citation type="submission" date="2016-06" db="UniProtKB">
        <authorList>
            <consortium name="WormBaseParasite"/>
        </authorList>
    </citation>
    <scope>IDENTIFICATION</scope>
</reference>
<dbReference type="Pfam" id="PF21960">
    <property type="entry name" value="RCF1-5-like_lid"/>
    <property type="match status" value="1"/>
</dbReference>
<evidence type="ECO:0000256" key="5">
    <source>
        <dbReference type="ARBA" id="ARBA00022840"/>
    </source>
</evidence>
<evidence type="ECO:0000313" key="8">
    <source>
        <dbReference type="EMBL" id="VDO93357.1"/>
    </source>
</evidence>
<dbReference type="Gene3D" id="1.20.272.10">
    <property type="match status" value="1"/>
</dbReference>
<dbReference type="InterPro" id="IPR050238">
    <property type="entry name" value="DNA_Rep/Repair_Clamp_Loader"/>
</dbReference>
<dbReference type="FunFam" id="1.20.272.10:FF:000011">
    <property type="entry name" value="Replication factor C subunit 2"/>
    <property type="match status" value="1"/>
</dbReference>
<keyword evidence="9" id="KW-1185">Reference proteome</keyword>
<comment type="subcellular location">
    <subcellularLocation>
        <location evidence="1">Nucleus</location>
    </subcellularLocation>
</comment>
<dbReference type="AlphaFoldDB" id="A0A183IC02"/>
<organism evidence="10">
    <name type="scientific">Soboliphyme baturini</name>
    <dbReference type="NCBI Taxonomy" id="241478"/>
    <lineage>
        <taxon>Eukaryota</taxon>
        <taxon>Metazoa</taxon>
        <taxon>Ecdysozoa</taxon>
        <taxon>Nematoda</taxon>
        <taxon>Enoplea</taxon>
        <taxon>Dorylaimia</taxon>
        <taxon>Dioctophymatida</taxon>
        <taxon>Dioctophymatoidea</taxon>
        <taxon>Soboliphymatidae</taxon>
        <taxon>Soboliphyme</taxon>
    </lineage>
</organism>
<accession>A0A183IC02</accession>
<reference evidence="8 9" key="2">
    <citation type="submission" date="2018-11" db="EMBL/GenBank/DDBJ databases">
        <authorList>
            <consortium name="Pathogen Informatics"/>
        </authorList>
    </citation>
    <scope>NUCLEOTIDE SEQUENCE [LARGE SCALE GENOMIC DNA]</scope>
</reference>
<dbReference type="EMBL" id="UZAM01006725">
    <property type="protein sequence ID" value="VDO93357.1"/>
    <property type="molecule type" value="Genomic_DNA"/>
</dbReference>
<dbReference type="SUPFAM" id="SSF48019">
    <property type="entry name" value="post-AAA+ oligomerization domain-like"/>
    <property type="match status" value="1"/>
</dbReference>
<keyword evidence="5" id="KW-0067">ATP-binding</keyword>
<evidence type="ECO:0000256" key="3">
    <source>
        <dbReference type="ARBA" id="ARBA00022705"/>
    </source>
</evidence>
<sequence length="324" mass="36476">MMMFFSRPRTVDEISFQTEVVSVLKKFVTSTDLPNMLFYGPPGTGKTSAILAMVKEIFGLDMYRERVLELNASDDRGIQVVREKVKQFSQFTASDRRPGGKKCPPLKIVILDEADSMTSAAQHALRRTMESDSRTTRFCIICNYISRIIGPIASRCAKFCFKPLSDESQKERLLQICQAEGVTVDEDAIDLLIKVCEGDLRRAINCLQSAARFKGEETITEEDIVELTAIIPDDVIDEFISACRGGSHQRVEEVIRSLYKNGYSAYQAMIQLHQRIISDTNMSDLLKAKVLDKIAVCEKRLLDGSNELLQLMDIACVYMLSSIQ</sequence>
<dbReference type="Proteomes" id="UP000270296">
    <property type="component" value="Unassembled WGS sequence"/>
</dbReference>
<dbReference type="SMART" id="SM00382">
    <property type="entry name" value="AAA"/>
    <property type="match status" value="1"/>
</dbReference>
<dbReference type="GO" id="GO:0003677">
    <property type="term" value="F:DNA binding"/>
    <property type="evidence" value="ECO:0007669"/>
    <property type="project" value="InterPro"/>
</dbReference>
<dbReference type="InterPro" id="IPR047854">
    <property type="entry name" value="RFC_lid"/>
</dbReference>
<evidence type="ECO:0000256" key="1">
    <source>
        <dbReference type="ARBA" id="ARBA00004123"/>
    </source>
</evidence>
<dbReference type="InterPro" id="IPR013748">
    <property type="entry name" value="Rep_factorC_C"/>
</dbReference>
<dbReference type="NCBIfam" id="NF001679">
    <property type="entry name" value="PRK00440.1"/>
    <property type="match status" value="1"/>
</dbReference>
<dbReference type="Gene3D" id="1.10.8.60">
    <property type="match status" value="1"/>
</dbReference>
<protein>
    <submittedName>
        <fullName evidence="10">AAA domain-containing protein</fullName>
    </submittedName>
</protein>
<dbReference type="InterPro" id="IPR008921">
    <property type="entry name" value="DNA_pol3_clamp-load_cplx_C"/>
</dbReference>
<dbReference type="GO" id="GO:0016887">
    <property type="term" value="F:ATP hydrolysis activity"/>
    <property type="evidence" value="ECO:0007669"/>
    <property type="project" value="InterPro"/>
</dbReference>
<dbReference type="GO" id="GO:0005634">
    <property type="term" value="C:nucleus"/>
    <property type="evidence" value="ECO:0007669"/>
    <property type="project" value="UniProtKB-SubCell"/>
</dbReference>
<evidence type="ECO:0000313" key="10">
    <source>
        <dbReference type="WBParaSite" id="SBAD_0000118301-mRNA-1"/>
    </source>
</evidence>
<dbReference type="GO" id="GO:0006281">
    <property type="term" value="P:DNA repair"/>
    <property type="evidence" value="ECO:0007669"/>
    <property type="project" value="TreeGrafter"/>
</dbReference>
<dbReference type="CDD" id="cd00009">
    <property type="entry name" value="AAA"/>
    <property type="match status" value="1"/>
</dbReference>
<evidence type="ECO:0000256" key="6">
    <source>
        <dbReference type="ARBA" id="ARBA00023242"/>
    </source>
</evidence>
<evidence type="ECO:0000313" key="9">
    <source>
        <dbReference type="Proteomes" id="UP000270296"/>
    </source>
</evidence>
<dbReference type="InterPro" id="IPR027417">
    <property type="entry name" value="P-loop_NTPase"/>
</dbReference>
<comment type="similarity">
    <text evidence="2">Belongs to the activator 1 small subunits family.</text>
</comment>
<dbReference type="GO" id="GO:0003689">
    <property type="term" value="F:DNA clamp loader activity"/>
    <property type="evidence" value="ECO:0007669"/>
    <property type="project" value="TreeGrafter"/>
</dbReference>
<dbReference type="InterPro" id="IPR003593">
    <property type="entry name" value="AAA+_ATPase"/>
</dbReference>
<keyword evidence="3" id="KW-0235">DNA replication</keyword>
<gene>
    <name evidence="8" type="ORF">SBAD_LOCUS1146</name>
</gene>
<dbReference type="Pfam" id="PF08542">
    <property type="entry name" value="Rep_fac_C"/>
    <property type="match status" value="1"/>
</dbReference>
<dbReference type="FunFam" id="1.10.8.60:FF:000032">
    <property type="entry name" value="Replication factor C subunit 4"/>
    <property type="match status" value="1"/>
</dbReference>
<dbReference type="GO" id="GO:0005524">
    <property type="term" value="F:ATP binding"/>
    <property type="evidence" value="ECO:0007669"/>
    <property type="project" value="UniProtKB-KW"/>
</dbReference>
<evidence type="ECO:0000256" key="2">
    <source>
        <dbReference type="ARBA" id="ARBA00005378"/>
    </source>
</evidence>
<dbReference type="PANTHER" id="PTHR11669">
    <property type="entry name" value="REPLICATION FACTOR C / DNA POLYMERASE III GAMMA-TAU SUBUNIT"/>
    <property type="match status" value="1"/>
</dbReference>
<dbReference type="Gene3D" id="3.40.50.300">
    <property type="entry name" value="P-loop containing nucleotide triphosphate hydrolases"/>
    <property type="match status" value="1"/>
</dbReference>
<dbReference type="GO" id="GO:0005663">
    <property type="term" value="C:DNA replication factor C complex"/>
    <property type="evidence" value="ECO:0007669"/>
    <property type="project" value="TreeGrafter"/>
</dbReference>
<dbReference type="PANTHER" id="PTHR11669:SF20">
    <property type="entry name" value="REPLICATION FACTOR C SUBUNIT 4"/>
    <property type="match status" value="1"/>
</dbReference>
<evidence type="ECO:0000256" key="4">
    <source>
        <dbReference type="ARBA" id="ARBA00022741"/>
    </source>
</evidence>
<name>A0A183IC02_9BILA</name>
<keyword evidence="4" id="KW-0547">Nucleotide-binding</keyword>
<dbReference type="Pfam" id="PF00004">
    <property type="entry name" value="AAA"/>
    <property type="match status" value="1"/>
</dbReference>